<name>A0A1I5VX65_9EURY</name>
<proteinExistence type="predicted"/>
<sequence>MFENLAYLASVPEWFKLRALPIALGSDGGRSEPSVSTGNEEGYRDRGSDRADRERHGRRTVEGSIGVADDYRVCTVTKRSLMYPKETDVSLVVAIKITKTEFTACLSVQDAPHPPSGHTKTTRTSYGVSIAI</sequence>
<protein>
    <submittedName>
        <fullName evidence="2">Uncharacterized protein</fullName>
    </submittedName>
</protein>
<organism evidence="2 3">
    <name type="scientific">Halolamina pelagica</name>
    <dbReference type="NCBI Taxonomy" id="699431"/>
    <lineage>
        <taxon>Archaea</taxon>
        <taxon>Methanobacteriati</taxon>
        <taxon>Methanobacteriota</taxon>
        <taxon>Stenosarchaea group</taxon>
        <taxon>Halobacteria</taxon>
        <taxon>Halobacteriales</taxon>
        <taxon>Haloferacaceae</taxon>
    </lineage>
</organism>
<evidence type="ECO:0000313" key="2">
    <source>
        <dbReference type="EMBL" id="SFQ12069.1"/>
    </source>
</evidence>
<dbReference type="EMBL" id="FOXI01000021">
    <property type="protein sequence ID" value="SFQ12069.1"/>
    <property type="molecule type" value="Genomic_DNA"/>
</dbReference>
<accession>A0A1I5VX65</accession>
<dbReference type="AlphaFoldDB" id="A0A1I5VX65"/>
<reference evidence="3" key="1">
    <citation type="submission" date="2016-10" db="EMBL/GenBank/DDBJ databases">
        <authorList>
            <person name="Varghese N."/>
            <person name="Submissions S."/>
        </authorList>
    </citation>
    <scope>NUCLEOTIDE SEQUENCE [LARGE SCALE GENOMIC DNA]</scope>
    <source>
        <strain evidence="3">CGMCC 1.10329</strain>
    </source>
</reference>
<gene>
    <name evidence="2" type="ORF">SAMN05216277_12114</name>
</gene>
<feature type="compositionally biased region" description="Basic and acidic residues" evidence="1">
    <location>
        <begin position="41"/>
        <end position="61"/>
    </location>
</feature>
<evidence type="ECO:0000256" key="1">
    <source>
        <dbReference type="SAM" id="MobiDB-lite"/>
    </source>
</evidence>
<evidence type="ECO:0000313" key="3">
    <source>
        <dbReference type="Proteomes" id="UP000183769"/>
    </source>
</evidence>
<feature type="region of interest" description="Disordered" evidence="1">
    <location>
        <begin position="26"/>
        <end position="61"/>
    </location>
</feature>
<dbReference type="Proteomes" id="UP000183769">
    <property type="component" value="Unassembled WGS sequence"/>
</dbReference>
<keyword evidence="3" id="KW-1185">Reference proteome</keyword>
<dbReference type="RefSeq" id="WP_206674362.1">
    <property type="nucleotide sequence ID" value="NZ_FOXI01000021.1"/>
</dbReference>